<dbReference type="EMBL" id="CACRXK020029386">
    <property type="protein sequence ID" value="CAB4042056.1"/>
    <property type="molecule type" value="Genomic_DNA"/>
</dbReference>
<dbReference type="Proteomes" id="UP001152795">
    <property type="component" value="Unassembled WGS sequence"/>
</dbReference>
<evidence type="ECO:0000313" key="2">
    <source>
        <dbReference type="Proteomes" id="UP001152795"/>
    </source>
</evidence>
<evidence type="ECO:0000313" key="1">
    <source>
        <dbReference type="EMBL" id="CAB4042056.1"/>
    </source>
</evidence>
<keyword evidence="2" id="KW-1185">Reference proteome</keyword>
<sequence length="313" mass="34427">MTTITPSPTTTKSPSARATNTLSPTTTATPPATTRVTPTNTIVPTTSASTTSPTTPNTTYCAYIMTMTITKSNTEIEDEEEKQVCSVAINECSDEHTEKDSPYYSACQKYLENQICGISAFKETDCRLTITDLKCGSLITEHKLVLGVRGSDPSGILIGSAGKVIRDEIKDGSLGALAIDTTSFNSTFKGNVREPKSTKKPPQVEFNVYVIVTMEYTWYEFCKIKEHFRETIASRSYDMKGKKLKTTDIFIVNSETNCAMPADKTKEGIDVWLVALGSDADKVTIQIGNDLKDLLDSRQLTKLGNLFEDRVKF</sequence>
<dbReference type="AlphaFoldDB" id="A0A6S7K8U2"/>
<reference evidence="1" key="1">
    <citation type="submission" date="2020-04" db="EMBL/GenBank/DDBJ databases">
        <authorList>
            <person name="Alioto T."/>
            <person name="Alioto T."/>
            <person name="Gomez Garrido J."/>
        </authorList>
    </citation>
    <scope>NUCLEOTIDE SEQUENCE</scope>
    <source>
        <strain evidence="1">A484AB</strain>
    </source>
</reference>
<proteinExistence type="predicted"/>
<accession>A0A6S7K8U2</accession>
<dbReference type="OrthoDB" id="5983594at2759"/>
<gene>
    <name evidence="1" type="ORF">PACLA_8A049401</name>
</gene>
<name>A0A6S7K8U2_PARCT</name>
<comment type="caution">
    <text evidence="1">The sequence shown here is derived from an EMBL/GenBank/DDBJ whole genome shotgun (WGS) entry which is preliminary data.</text>
</comment>
<organism evidence="1 2">
    <name type="scientific">Paramuricea clavata</name>
    <name type="common">Red gorgonian</name>
    <name type="synonym">Violescent sea-whip</name>
    <dbReference type="NCBI Taxonomy" id="317549"/>
    <lineage>
        <taxon>Eukaryota</taxon>
        <taxon>Metazoa</taxon>
        <taxon>Cnidaria</taxon>
        <taxon>Anthozoa</taxon>
        <taxon>Octocorallia</taxon>
        <taxon>Malacalcyonacea</taxon>
        <taxon>Plexauridae</taxon>
        <taxon>Paramuricea</taxon>
    </lineage>
</organism>
<protein>
    <submittedName>
        <fullName evidence="1">Uncharacterized protein</fullName>
    </submittedName>
</protein>